<dbReference type="EMBL" id="WBMX01014949">
    <property type="protein sequence ID" value="NXC22245.1"/>
    <property type="molecule type" value="Genomic_DNA"/>
</dbReference>
<dbReference type="Proteomes" id="UP000621168">
    <property type="component" value="Unassembled WGS sequence"/>
</dbReference>
<dbReference type="InterPro" id="IPR018154">
    <property type="entry name" value="TLV/ENV_coat_polyprotein"/>
</dbReference>
<protein>
    <submittedName>
        <fullName evidence="1">ENR1 protein</fullName>
    </submittedName>
</protein>
<sequence length="74" mass="8347">NPFFGVKEVSRFWENIENTSEGFWKAPDGLYWICGRRAYPELPPNWGGSCTLGMIQPGFFLLPPEEGDELGVPV</sequence>
<feature type="non-terminal residue" evidence="1">
    <location>
        <position position="74"/>
    </location>
</feature>
<feature type="non-terminal residue" evidence="1">
    <location>
        <position position="1"/>
    </location>
</feature>
<evidence type="ECO:0000313" key="1">
    <source>
        <dbReference type="EMBL" id="NXC22245.1"/>
    </source>
</evidence>
<reference evidence="1" key="1">
    <citation type="submission" date="2019-09" db="EMBL/GenBank/DDBJ databases">
        <title>Bird 10,000 Genomes (B10K) Project - Family phase.</title>
        <authorList>
            <person name="Zhang G."/>
        </authorList>
    </citation>
    <scope>NUCLEOTIDE SEQUENCE</scope>
    <source>
        <strain evidence="1">B10K-CU-031-40</strain>
    </source>
</reference>
<comment type="caution">
    <text evidence="1">The sequence shown here is derived from an EMBL/GenBank/DDBJ whole genome shotgun (WGS) entry which is preliminary data.</text>
</comment>
<accession>A0A851M3S2</accession>
<keyword evidence="2" id="KW-1185">Reference proteome</keyword>
<dbReference type="PANTHER" id="PTHR10424:SF68">
    <property type="entry name" value="ENDOGENOUS RETROVIRUS GROUP 3 MEMBER 1 ENV POLYPROTEIN"/>
    <property type="match status" value="1"/>
</dbReference>
<name>A0A851M3S2_CORCR</name>
<evidence type="ECO:0000313" key="2">
    <source>
        <dbReference type="Proteomes" id="UP000621168"/>
    </source>
</evidence>
<proteinExistence type="predicted"/>
<dbReference type="AlphaFoldDB" id="A0A851M3S2"/>
<dbReference type="PANTHER" id="PTHR10424">
    <property type="entry name" value="VIRAL ENVELOPE PROTEIN"/>
    <property type="match status" value="1"/>
</dbReference>
<gene>
    <name evidence="1" type="primary">Erv31_2</name>
    <name evidence="1" type="ORF">CORCRI_R13328</name>
</gene>
<dbReference type="OrthoDB" id="9950230at2759"/>
<organism evidence="1 2">
    <name type="scientific">Corythaeola cristata</name>
    <name type="common">Great blue turaco</name>
    <dbReference type="NCBI Taxonomy" id="103954"/>
    <lineage>
        <taxon>Eukaryota</taxon>
        <taxon>Metazoa</taxon>
        <taxon>Chordata</taxon>
        <taxon>Craniata</taxon>
        <taxon>Vertebrata</taxon>
        <taxon>Euteleostomi</taxon>
        <taxon>Archelosauria</taxon>
        <taxon>Archosauria</taxon>
        <taxon>Dinosauria</taxon>
        <taxon>Saurischia</taxon>
        <taxon>Theropoda</taxon>
        <taxon>Coelurosauria</taxon>
        <taxon>Aves</taxon>
        <taxon>Neognathae</taxon>
        <taxon>Neoaves</taxon>
        <taxon>Otidimorphae</taxon>
        <taxon>Musophagiformes</taxon>
        <taxon>Musophagidae</taxon>
        <taxon>Corythaeola</taxon>
    </lineage>
</organism>